<dbReference type="GO" id="GO:0043022">
    <property type="term" value="F:ribosome binding"/>
    <property type="evidence" value="ECO:0007669"/>
    <property type="project" value="TreeGrafter"/>
</dbReference>
<feature type="compositionally biased region" description="Low complexity" evidence="1">
    <location>
        <begin position="307"/>
        <end position="316"/>
    </location>
</feature>
<dbReference type="EMBL" id="JALJOV010000422">
    <property type="protein sequence ID" value="KAK9863856.1"/>
    <property type="molecule type" value="Genomic_DNA"/>
</dbReference>
<feature type="compositionally biased region" description="Low complexity" evidence="1">
    <location>
        <begin position="427"/>
        <end position="441"/>
    </location>
</feature>
<dbReference type="GO" id="GO:0072344">
    <property type="term" value="P:rescue of stalled ribosome"/>
    <property type="evidence" value="ECO:0007669"/>
    <property type="project" value="InterPro"/>
</dbReference>
<evidence type="ECO:0000313" key="4">
    <source>
        <dbReference type="EMBL" id="KAK9863856.1"/>
    </source>
</evidence>
<evidence type="ECO:0000259" key="3">
    <source>
        <dbReference type="Pfam" id="PF23230"/>
    </source>
</evidence>
<dbReference type="PANTHER" id="PTHR22938:SF0">
    <property type="entry name" value="E3 UBIQUITIN-PROTEIN LIGASE ZNF598"/>
    <property type="match status" value="1"/>
</dbReference>
<feature type="region of interest" description="Disordered" evidence="1">
    <location>
        <begin position="140"/>
        <end position="443"/>
    </location>
</feature>
<accession>A0AAW1T490</accession>
<dbReference type="GO" id="GO:0016567">
    <property type="term" value="P:protein ubiquitination"/>
    <property type="evidence" value="ECO:0007669"/>
    <property type="project" value="TreeGrafter"/>
</dbReference>
<proteinExistence type="predicted"/>
<reference evidence="4 5" key="1">
    <citation type="journal article" date="2024" name="Nat. Commun.">
        <title>Phylogenomics reveals the evolutionary origins of lichenization in chlorophyte algae.</title>
        <authorList>
            <person name="Puginier C."/>
            <person name="Libourel C."/>
            <person name="Otte J."/>
            <person name="Skaloud P."/>
            <person name="Haon M."/>
            <person name="Grisel S."/>
            <person name="Petersen M."/>
            <person name="Berrin J.G."/>
            <person name="Delaux P.M."/>
            <person name="Dal Grande F."/>
            <person name="Keller J."/>
        </authorList>
    </citation>
    <scope>NUCLEOTIDE SEQUENCE [LARGE SCALE GENOMIC DNA]</scope>
    <source>
        <strain evidence="4 5">SAG 2523</strain>
    </source>
</reference>
<feature type="compositionally biased region" description="Low complexity" evidence="1">
    <location>
        <begin position="231"/>
        <end position="240"/>
    </location>
</feature>
<feature type="region of interest" description="Disordered" evidence="1">
    <location>
        <begin position="574"/>
        <end position="680"/>
    </location>
</feature>
<feature type="compositionally biased region" description="Low complexity" evidence="1">
    <location>
        <begin position="380"/>
        <end position="413"/>
    </location>
</feature>
<dbReference type="InterPro" id="IPR057634">
    <property type="entry name" value="PAH_ZNF598/HEL2"/>
</dbReference>
<dbReference type="InterPro" id="IPR044288">
    <property type="entry name" value="ZNF598/HEL2"/>
</dbReference>
<dbReference type="GO" id="GO:0061630">
    <property type="term" value="F:ubiquitin protein ligase activity"/>
    <property type="evidence" value="ECO:0007669"/>
    <property type="project" value="InterPro"/>
</dbReference>
<dbReference type="PANTHER" id="PTHR22938">
    <property type="entry name" value="ZINC FINGER PROTEIN 598"/>
    <property type="match status" value="1"/>
</dbReference>
<dbReference type="Proteomes" id="UP001485043">
    <property type="component" value="Unassembled WGS sequence"/>
</dbReference>
<organism evidence="4 5">
    <name type="scientific">Apatococcus fuscideae</name>
    <dbReference type="NCBI Taxonomy" id="2026836"/>
    <lineage>
        <taxon>Eukaryota</taxon>
        <taxon>Viridiplantae</taxon>
        <taxon>Chlorophyta</taxon>
        <taxon>core chlorophytes</taxon>
        <taxon>Trebouxiophyceae</taxon>
        <taxon>Chlorellales</taxon>
        <taxon>Chlorellaceae</taxon>
        <taxon>Apatococcus</taxon>
    </lineage>
</organism>
<keyword evidence="5" id="KW-1185">Reference proteome</keyword>
<evidence type="ECO:0000259" key="2">
    <source>
        <dbReference type="Pfam" id="PF23202"/>
    </source>
</evidence>
<feature type="compositionally biased region" description="Polar residues" evidence="1">
    <location>
        <begin position="342"/>
        <end position="355"/>
    </location>
</feature>
<feature type="domain" description="ZNF598/HEL2 C2H2 zinc finger" evidence="3">
    <location>
        <begin position="72"/>
        <end position="113"/>
    </location>
</feature>
<evidence type="ECO:0008006" key="6">
    <source>
        <dbReference type="Google" id="ProtNLM"/>
    </source>
</evidence>
<dbReference type="Pfam" id="PF23202">
    <property type="entry name" value="PAH_ZNF598"/>
    <property type="match status" value="1"/>
</dbReference>
<feature type="compositionally biased region" description="Low complexity" evidence="1">
    <location>
        <begin position="597"/>
        <end position="610"/>
    </location>
</feature>
<sequence length="700" mass="74175">MAVGGKDFTLSKLDVGTTNLKMQRVIIAEQYCNTKPDLTPACADWDMEGALARKRLPRANQIAGSAAKDKYVYYRDYNELLEHFRHEHYMCDHPVCMERKFVVFLTEAELKQHAAREHAGNMTRHERRQALTIPVNLQFRRDGGQEDGGPAAHHHHHHAAPEGIQIGGPSGMPPRHSNRRHHRTRQPEGHDDPSLAPAPSSAREHRHHQHRERSPDPRGPSRQEDFPLPNGDQAGPSSSAAGGGQWAAMYGGGGRAPGPEDFPALPGTTKSAKKRAKQKDRSMADSLGVRSRGSVQVLNRGNGGGSSSSSHPSGALSDDEDRRRRPSDDFPSLRASTPQPPSMSQSRPAPRQSQPAARGRREADFPALAAQPRPTTSGTAASPAPQMSSASFHASLSSRPRTSSTSQRPATTSGHPARSQEDFPTLGGPTPAAVAPAAAADGSGGISEGLKAANKALMERVRQRLDADKFAVFKQQAGQFTRGGLSPPDFHAKLVTLGLAGLVPDMAALLPDASKRASLLAVHSESFGSAPVEAMQASWVPPEAAAAAAAAAEQNGSWSCASCTLINAPHTTRSLPLGGGSTTQGAGDAGANPSHGQEAPLAAPEPASSSQEDDKGKGKARRVPKFERLRVTGGDPDATESFLDSMREKSNHPQNPWMQNRGPAAPGAAPQSGPGTSNAWAKAGSKLAENRAINAAWGKR</sequence>
<feature type="domain" description="ZNF598/HEL2 PAH" evidence="2">
    <location>
        <begin position="452"/>
        <end position="524"/>
    </location>
</feature>
<feature type="compositionally biased region" description="Low complexity" evidence="1">
    <location>
        <begin position="662"/>
        <end position="675"/>
    </location>
</feature>
<protein>
    <recommendedName>
        <fullName evidence="6">C2H2-type domain-containing protein</fullName>
    </recommendedName>
</protein>
<evidence type="ECO:0000256" key="1">
    <source>
        <dbReference type="SAM" id="MobiDB-lite"/>
    </source>
</evidence>
<gene>
    <name evidence="4" type="ORF">WJX84_011143</name>
</gene>
<dbReference type="InterPro" id="IPR056437">
    <property type="entry name" value="Znf-C2H2_ZNF598/HEL2"/>
</dbReference>
<comment type="caution">
    <text evidence="4">The sequence shown here is derived from an EMBL/GenBank/DDBJ whole genome shotgun (WGS) entry which is preliminary data.</text>
</comment>
<dbReference type="AlphaFoldDB" id="A0AAW1T490"/>
<name>A0AAW1T490_9CHLO</name>
<dbReference type="Pfam" id="PF23230">
    <property type="entry name" value="zf-C2H2_13"/>
    <property type="match status" value="1"/>
</dbReference>
<evidence type="ECO:0000313" key="5">
    <source>
        <dbReference type="Proteomes" id="UP001485043"/>
    </source>
</evidence>
<feature type="compositionally biased region" description="Basic and acidic residues" evidence="1">
    <location>
        <begin position="212"/>
        <end position="225"/>
    </location>
</feature>
<feature type="compositionally biased region" description="Gly residues" evidence="1">
    <location>
        <begin position="241"/>
        <end position="256"/>
    </location>
</feature>